<reference evidence="3 4" key="1">
    <citation type="submission" date="2024-05" db="EMBL/GenBank/DDBJ databases">
        <title>A draft genome resource for the thread blight pathogen Marasmius tenuissimus strain MS-2.</title>
        <authorList>
            <person name="Yulfo-Soto G.E."/>
            <person name="Baruah I.K."/>
            <person name="Amoako-Attah I."/>
            <person name="Bukari Y."/>
            <person name="Meinhardt L.W."/>
            <person name="Bailey B.A."/>
            <person name="Cohen S.P."/>
        </authorList>
    </citation>
    <scope>NUCLEOTIDE SEQUENCE [LARGE SCALE GENOMIC DNA]</scope>
    <source>
        <strain evidence="3 4">MS-2</strain>
    </source>
</reference>
<keyword evidence="4" id="KW-1185">Reference proteome</keyword>
<comment type="caution">
    <text evidence="3">The sequence shown here is derived from an EMBL/GenBank/DDBJ whole genome shotgun (WGS) entry which is preliminary data.</text>
</comment>
<evidence type="ECO:0000313" key="4">
    <source>
        <dbReference type="Proteomes" id="UP001437256"/>
    </source>
</evidence>
<organism evidence="3 4">
    <name type="scientific">Marasmius tenuissimus</name>
    <dbReference type="NCBI Taxonomy" id="585030"/>
    <lineage>
        <taxon>Eukaryota</taxon>
        <taxon>Fungi</taxon>
        <taxon>Dikarya</taxon>
        <taxon>Basidiomycota</taxon>
        <taxon>Agaricomycotina</taxon>
        <taxon>Agaricomycetes</taxon>
        <taxon>Agaricomycetidae</taxon>
        <taxon>Agaricales</taxon>
        <taxon>Marasmiineae</taxon>
        <taxon>Marasmiaceae</taxon>
        <taxon>Marasmius</taxon>
    </lineage>
</organism>
<dbReference type="EMBL" id="JBBXMP010000008">
    <property type="protein sequence ID" value="KAL0070108.1"/>
    <property type="molecule type" value="Genomic_DNA"/>
</dbReference>
<evidence type="ECO:0000313" key="3">
    <source>
        <dbReference type="EMBL" id="KAL0070108.1"/>
    </source>
</evidence>
<feature type="compositionally biased region" description="Polar residues" evidence="1">
    <location>
        <begin position="38"/>
        <end position="57"/>
    </location>
</feature>
<keyword evidence="2" id="KW-0472">Membrane</keyword>
<feature type="transmembrane region" description="Helical" evidence="2">
    <location>
        <begin position="123"/>
        <end position="145"/>
    </location>
</feature>
<evidence type="ECO:0000256" key="1">
    <source>
        <dbReference type="SAM" id="MobiDB-lite"/>
    </source>
</evidence>
<name>A0ABR3A8T8_9AGAR</name>
<sequence length="156" mass="16900">MAGINKSPTPPPAYTPSAASSSNIGINHNVNYGGLAGSGTSTPGQFDPQNPYHNPWSSVPVFAHAPHPSQQQPLFHAPPSDSNHWQSQAGPTPSGQLHLPYAYYDPRSEHSVMQADARARWRFFEAFAWVVVVWVIVGLVVQGVLDGGVRFEWGSN</sequence>
<dbReference type="Proteomes" id="UP001437256">
    <property type="component" value="Unassembled WGS sequence"/>
</dbReference>
<accession>A0ABR3A8T8</accession>
<gene>
    <name evidence="3" type="ORF">AAF712_002595</name>
</gene>
<feature type="region of interest" description="Disordered" evidence="1">
    <location>
        <begin position="1"/>
        <end position="92"/>
    </location>
</feature>
<keyword evidence="2" id="KW-1133">Transmembrane helix</keyword>
<keyword evidence="2" id="KW-0812">Transmembrane</keyword>
<evidence type="ECO:0000256" key="2">
    <source>
        <dbReference type="SAM" id="Phobius"/>
    </source>
</evidence>
<proteinExistence type="predicted"/>
<protein>
    <submittedName>
        <fullName evidence="3">Uncharacterized protein</fullName>
    </submittedName>
</protein>
<feature type="compositionally biased region" description="Polar residues" evidence="1">
    <location>
        <begin position="80"/>
        <end position="92"/>
    </location>
</feature>